<evidence type="ECO:0000256" key="3">
    <source>
        <dbReference type="ARBA" id="ARBA00022475"/>
    </source>
</evidence>
<feature type="transmembrane region" description="Helical" evidence="7">
    <location>
        <begin position="52"/>
        <end position="77"/>
    </location>
</feature>
<feature type="transmembrane region" description="Helical" evidence="7">
    <location>
        <begin position="272"/>
        <end position="296"/>
    </location>
</feature>
<feature type="transmembrane region" description="Helical" evidence="7">
    <location>
        <begin position="176"/>
        <end position="194"/>
    </location>
</feature>
<evidence type="ECO:0000256" key="6">
    <source>
        <dbReference type="ARBA" id="ARBA00023136"/>
    </source>
</evidence>
<dbReference type="AlphaFoldDB" id="A0A5D0CMJ4"/>
<feature type="transmembrane region" description="Helical" evidence="7">
    <location>
        <begin position="21"/>
        <end position="40"/>
    </location>
</feature>
<organism evidence="9 10">
    <name type="scientific">Paenibacillus faecis</name>
    <dbReference type="NCBI Taxonomy" id="862114"/>
    <lineage>
        <taxon>Bacteria</taxon>
        <taxon>Bacillati</taxon>
        <taxon>Bacillota</taxon>
        <taxon>Bacilli</taxon>
        <taxon>Bacillales</taxon>
        <taxon>Paenibacillaceae</taxon>
        <taxon>Paenibacillus</taxon>
    </lineage>
</organism>
<evidence type="ECO:0000256" key="5">
    <source>
        <dbReference type="ARBA" id="ARBA00022989"/>
    </source>
</evidence>
<gene>
    <name evidence="9" type="ORF">FRY98_18100</name>
</gene>
<keyword evidence="9" id="KW-0012">Acyltransferase</keyword>
<keyword evidence="3" id="KW-1003">Cell membrane</keyword>
<evidence type="ECO:0000313" key="9">
    <source>
        <dbReference type="EMBL" id="TYA11116.1"/>
    </source>
</evidence>
<name>A0A5D0CMJ4_9BACL</name>
<comment type="subcellular location">
    <subcellularLocation>
        <location evidence="1">Cell membrane</location>
        <topology evidence="1">Multi-pass membrane protein</topology>
    </subcellularLocation>
</comment>
<dbReference type="Proteomes" id="UP000325218">
    <property type="component" value="Unassembled WGS sequence"/>
</dbReference>
<accession>A0A5D0CMJ4</accession>
<dbReference type="PANTHER" id="PTHR40074">
    <property type="entry name" value="O-ACETYLTRANSFERASE WECH"/>
    <property type="match status" value="1"/>
</dbReference>
<feature type="transmembrane region" description="Helical" evidence="7">
    <location>
        <begin position="138"/>
        <end position="164"/>
    </location>
</feature>
<keyword evidence="6 7" id="KW-0472">Membrane</keyword>
<dbReference type="GO" id="GO:0005886">
    <property type="term" value="C:plasma membrane"/>
    <property type="evidence" value="ECO:0007669"/>
    <property type="project" value="UniProtKB-SubCell"/>
</dbReference>
<dbReference type="GO" id="GO:0009246">
    <property type="term" value="P:enterobacterial common antigen biosynthetic process"/>
    <property type="evidence" value="ECO:0007669"/>
    <property type="project" value="TreeGrafter"/>
</dbReference>
<feature type="transmembrane region" description="Helical" evidence="7">
    <location>
        <begin position="350"/>
        <end position="370"/>
    </location>
</feature>
<evidence type="ECO:0000256" key="1">
    <source>
        <dbReference type="ARBA" id="ARBA00004651"/>
    </source>
</evidence>
<comment type="similarity">
    <text evidence="2">Belongs to the acyltransferase 3 family.</text>
</comment>
<feature type="transmembrane region" description="Helical" evidence="7">
    <location>
        <begin position="317"/>
        <end position="338"/>
    </location>
</feature>
<evidence type="ECO:0000259" key="8">
    <source>
        <dbReference type="Pfam" id="PF01757"/>
    </source>
</evidence>
<dbReference type="GO" id="GO:0016413">
    <property type="term" value="F:O-acetyltransferase activity"/>
    <property type="evidence" value="ECO:0007669"/>
    <property type="project" value="TreeGrafter"/>
</dbReference>
<dbReference type="OrthoDB" id="65129at2"/>
<reference evidence="9 10" key="1">
    <citation type="submission" date="2019-08" db="EMBL/GenBank/DDBJ databases">
        <title>Genome sequencing of Paenibacillus faecis DSM 23593(T).</title>
        <authorList>
            <person name="Kook J.-K."/>
            <person name="Park S.-N."/>
            <person name="Lim Y.K."/>
        </authorList>
    </citation>
    <scope>NUCLEOTIDE SEQUENCE [LARGE SCALE GENOMIC DNA]</scope>
    <source>
        <strain evidence="9 10">DSM 23593</strain>
    </source>
</reference>
<keyword evidence="4 7" id="KW-0812">Transmembrane</keyword>
<dbReference type="InterPro" id="IPR002656">
    <property type="entry name" value="Acyl_transf_3_dom"/>
</dbReference>
<evidence type="ECO:0000256" key="2">
    <source>
        <dbReference type="ARBA" id="ARBA00007400"/>
    </source>
</evidence>
<evidence type="ECO:0000256" key="4">
    <source>
        <dbReference type="ARBA" id="ARBA00022692"/>
    </source>
</evidence>
<protein>
    <submittedName>
        <fullName evidence="9">Acyltransferase</fullName>
    </submittedName>
</protein>
<feature type="transmembrane region" description="Helical" evidence="7">
    <location>
        <begin position="206"/>
        <end position="225"/>
    </location>
</feature>
<comment type="caution">
    <text evidence="9">The sequence shown here is derived from an EMBL/GenBank/DDBJ whole genome shotgun (WGS) entry which is preliminary data.</text>
</comment>
<dbReference type="Pfam" id="PF01757">
    <property type="entry name" value="Acyl_transf_3"/>
    <property type="match status" value="1"/>
</dbReference>
<keyword evidence="5 7" id="KW-1133">Transmembrane helix</keyword>
<dbReference type="PANTHER" id="PTHR40074:SF2">
    <property type="entry name" value="O-ACETYLTRANSFERASE WECH"/>
    <property type="match status" value="1"/>
</dbReference>
<dbReference type="EMBL" id="VSDO01000004">
    <property type="protein sequence ID" value="TYA11116.1"/>
    <property type="molecule type" value="Genomic_DNA"/>
</dbReference>
<feature type="domain" description="Acyltransferase 3" evidence="8">
    <location>
        <begin position="18"/>
        <end position="369"/>
    </location>
</feature>
<keyword evidence="9" id="KW-0808">Transferase</keyword>
<keyword evidence="10" id="KW-1185">Reference proteome</keyword>
<evidence type="ECO:0000313" key="10">
    <source>
        <dbReference type="Proteomes" id="UP000325218"/>
    </source>
</evidence>
<feature type="transmembrane region" description="Helical" evidence="7">
    <location>
        <begin position="245"/>
        <end position="266"/>
    </location>
</feature>
<sequence length="412" mass="47774">MQTGVDHVQLQAKERLPQLDLFRAFAIFSVIQVHATSYAAGWQALEAPGFYFYNWMNIFFRIGTSSFIFLSSFVLFYNYYDKPVNQSLIGRFYKKRLTYIILPYILVSFCYFLVVVWIQRDFLNQSVAQLLQSLVVKLLTGTAYTHLYFIFISIQFYILFPLLLGLVQWMRNRNWPAFWIFPAGLAVQWAFFFWNKYHLELPNKGSYAPSYMSFYMLGAVVAIYFEPIKAWLTTAWNQATSRQKIGTVLLWGSWLILSFVDVQLYYAFRTGAYAAGTTTFELVWNAHLLLSALVLMKAAFLMHRKGTKFWVRALTRLGELSFAIYLFHPVVLLVYRMFRNRLAGDQIAVAYFFFILGGSACALFLSWIFVQVCFKRLPFASVFLGSVPGSLKRRKEQPLQDTASSASVNVNM</sequence>
<proteinExistence type="inferred from homology"/>
<feature type="transmembrane region" description="Helical" evidence="7">
    <location>
        <begin position="97"/>
        <end position="118"/>
    </location>
</feature>
<evidence type="ECO:0000256" key="7">
    <source>
        <dbReference type="SAM" id="Phobius"/>
    </source>
</evidence>